<organism evidence="5 6">
    <name type="scientific">Aurantimonas manganoxydans (strain ATCC BAA-1229 / DSM 21871 / SI85-9A1)</name>
    <dbReference type="NCBI Taxonomy" id="287752"/>
    <lineage>
        <taxon>Bacteria</taxon>
        <taxon>Pseudomonadati</taxon>
        <taxon>Pseudomonadota</taxon>
        <taxon>Alphaproteobacteria</taxon>
        <taxon>Hyphomicrobiales</taxon>
        <taxon>Aurantimonadaceae</taxon>
        <taxon>Aurantimonas</taxon>
    </lineage>
</organism>
<protein>
    <submittedName>
        <fullName evidence="5">Putative glycosyl transferase</fullName>
    </submittedName>
</protein>
<dbReference type="HOGENOM" id="CLU_025996_3_1_5"/>
<accession>Q1YH88</accession>
<dbReference type="CDD" id="cd00761">
    <property type="entry name" value="Glyco_tranf_GTA_type"/>
    <property type="match status" value="1"/>
</dbReference>
<dbReference type="EMBL" id="AAPJ01000004">
    <property type="protein sequence ID" value="EAS49691.1"/>
    <property type="molecule type" value="Genomic_DNA"/>
</dbReference>
<dbReference type="SUPFAM" id="SSF53448">
    <property type="entry name" value="Nucleotide-diphospho-sugar transferases"/>
    <property type="match status" value="1"/>
</dbReference>
<feature type="domain" description="Glycosyltransferase 2-like" evidence="4">
    <location>
        <begin position="53"/>
        <end position="220"/>
    </location>
</feature>
<evidence type="ECO:0000259" key="4">
    <source>
        <dbReference type="Pfam" id="PF00535"/>
    </source>
</evidence>
<evidence type="ECO:0000256" key="2">
    <source>
        <dbReference type="ARBA" id="ARBA00022676"/>
    </source>
</evidence>
<comment type="similarity">
    <text evidence="1">Belongs to the glycosyltransferase 2 family.</text>
</comment>
<dbReference type="Pfam" id="PF00535">
    <property type="entry name" value="Glycos_transf_2"/>
    <property type="match status" value="1"/>
</dbReference>
<keyword evidence="3 5" id="KW-0808">Transferase</keyword>
<evidence type="ECO:0000256" key="3">
    <source>
        <dbReference type="ARBA" id="ARBA00022679"/>
    </source>
</evidence>
<dbReference type="InterPro" id="IPR001173">
    <property type="entry name" value="Glyco_trans_2-like"/>
</dbReference>
<dbReference type="BioCyc" id="AURANTIMONAS:SI859A1_00350-MONOMER"/>
<evidence type="ECO:0000256" key="1">
    <source>
        <dbReference type="ARBA" id="ARBA00006739"/>
    </source>
</evidence>
<evidence type="ECO:0000313" key="5">
    <source>
        <dbReference type="EMBL" id="EAS49691.1"/>
    </source>
</evidence>
<gene>
    <name evidence="5" type="ORF">SI859A1_00350</name>
</gene>
<dbReference type="AlphaFoldDB" id="Q1YH88"/>
<keyword evidence="2" id="KW-0328">Glycosyltransferase</keyword>
<dbReference type="PANTHER" id="PTHR43179">
    <property type="entry name" value="RHAMNOSYLTRANSFERASE WBBL"/>
    <property type="match status" value="1"/>
</dbReference>
<dbReference type="Gene3D" id="3.90.550.10">
    <property type="entry name" value="Spore Coat Polysaccharide Biosynthesis Protein SpsA, Chain A"/>
    <property type="match status" value="1"/>
</dbReference>
<name>Q1YH88_AURMS</name>
<keyword evidence="6" id="KW-1185">Reference proteome</keyword>
<dbReference type="PANTHER" id="PTHR43179:SF12">
    <property type="entry name" value="GALACTOFURANOSYLTRANSFERASE GLFT2"/>
    <property type="match status" value="1"/>
</dbReference>
<comment type="caution">
    <text evidence="5">The sequence shown here is derived from an EMBL/GenBank/DDBJ whole genome shotgun (WGS) entry which is preliminary data.</text>
</comment>
<proteinExistence type="inferred from homology"/>
<dbReference type="InterPro" id="IPR029044">
    <property type="entry name" value="Nucleotide-diphossugar_trans"/>
</dbReference>
<reference evidence="5 6" key="1">
    <citation type="journal article" date="2008" name="Appl. Environ. Microbiol.">
        <title>Genomic insights into Mn(II) oxidation by the marine alphaproteobacterium Aurantimonas sp. strain SI85-9A1.</title>
        <authorList>
            <person name="Dick G.J."/>
            <person name="Podell S."/>
            <person name="Johnson H.A."/>
            <person name="Rivera-Espinoza Y."/>
            <person name="Bernier-Latmani R."/>
            <person name="McCarthy J.K."/>
            <person name="Torpey J.W."/>
            <person name="Clement B.G."/>
            <person name="Gaasterland T."/>
            <person name="Tebo B.M."/>
        </authorList>
    </citation>
    <scope>NUCLEOTIDE SEQUENCE [LARGE SCALE GENOMIC DNA]</scope>
    <source>
        <strain evidence="5 6">SI85-9A1</strain>
    </source>
</reference>
<dbReference type="GO" id="GO:0016757">
    <property type="term" value="F:glycosyltransferase activity"/>
    <property type="evidence" value="ECO:0007669"/>
    <property type="project" value="UniProtKB-KW"/>
</dbReference>
<sequence length="356" mass="39397">MARDLREIDPFFTFLWSARAEPRTIARARSMTDAITIACESPGLDGDAFAIVVTLPTFRRPEHLLKTLASLAAQRTTRPFAVIVMENDAEGRAGLDAARPLFADGHLNGLVLIAHERGNCAAYNAGWQTALTRFPAMRHLLVIDDDEIADPDWIDRLVATSDRLDADIVGGPQVPVFEDGASTRYARHPVFTPHYSETGAVPILYSSGNVAIRRKVLETIGAPFLDTAFNFIGGGDSDFYTRCRQRGFTFGWCAEAPVLETTPARRTEFSWLNARGLRNGAISSIIERRQTSGRRNGLRRVAKSAALLAASPLRSAELALRTRSPVIGLYHMQVAIGRLMAEFGWVNEQYRRPEQN</sequence>
<evidence type="ECO:0000313" key="6">
    <source>
        <dbReference type="Proteomes" id="UP000000321"/>
    </source>
</evidence>
<dbReference type="Proteomes" id="UP000000321">
    <property type="component" value="Unassembled WGS sequence"/>
</dbReference>